<keyword evidence="3" id="KW-1185">Reference proteome</keyword>
<feature type="compositionally biased region" description="Polar residues" evidence="1">
    <location>
        <begin position="124"/>
        <end position="142"/>
    </location>
</feature>
<organism evidence="2 3">
    <name type="scientific">Oculimacula yallundae</name>
    <dbReference type="NCBI Taxonomy" id="86028"/>
    <lineage>
        <taxon>Eukaryota</taxon>
        <taxon>Fungi</taxon>
        <taxon>Dikarya</taxon>
        <taxon>Ascomycota</taxon>
        <taxon>Pezizomycotina</taxon>
        <taxon>Leotiomycetes</taxon>
        <taxon>Helotiales</taxon>
        <taxon>Ploettnerulaceae</taxon>
        <taxon>Oculimacula</taxon>
    </lineage>
</organism>
<proteinExistence type="predicted"/>
<comment type="caution">
    <text evidence="2">The sequence shown here is derived from an EMBL/GenBank/DDBJ whole genome shotgun (WGS) entry which is preliminary data.</text>
</comment>
<dbReference type="Proteomes" id="UP001595075">
    <property type="component" value="Unassembled WGS sequence"/>
</dbReference>
<evidence type="ECO:0000313" key="2">
    <source>
        <dbReference type="EMBL" id="KAL2067005.1"/>
    </source>
</evidence>
<feature type="region of interest" description="Disordered" evidence="1">
    <location>
        <begin position="112"/>
        <end position="142"/>
    </location>
</feature>
<reference evidence="2 3" key="1">
    <citation type="journal article" date="2024" name="Commun. Biol.">
        <title>Comparative genomic analysis of thermophilic fungi reveals convergent evolutionary adaptations and gene losses.</title>
        <authorList>
            <person name="Steindorff A.S."/>
            <person name="Aguilar-Pontes M.V."/>
            <person name="Robinson A.J."/>
            <person name="Andreopoulos B."/>
            <person name="LaButti K."/>
            <person name="Kuo A."/>
            <person name="Mondo S."/>
            <person name="Riley R."/>
            <person name="Otillar R."/>
            <person name="Haridas S."/>
            <person name="Lipzen A."/>
            <person name="Grimwood J."/>
            <person name="Schmutz J."/>
            <person name="Clum A."/>
            <person name="Reid I.D."/>
            <person name="Moisan M.C."/>
            <person name="Butler G."/>
            <person name="Nguyen T.T.M."/>
            <person name="Dewar K."/>
            <person name="Conant G."/>
            <person name="Drula E."/>
            <person name="Henrissat B."/>
            <person name="Hansel C."/>
            <person name="Singer S."/>
            <person name="Hutchinson M.I."/>
            <person name="de Vries R.P."/>
            <person name="Natvig D.O."/>
            <person name="Powell A.J."/>
            <person name="Tsang A."/>
            <person name="Grigoriev I.V."/>
        </authorList>
    </citation>
    <scope>NUCLEOTIDE SEQUENCE [LARGE SCALE GENOMIC DNA]</scope>
    <source>
        <strain evidence="2 3">CBS 494.80</strain>
    </source>
</reference>
<evidence type="ECO:0000256" key="1">
    <source>
        <dbReference type="SAM" id="MobiDB-lite"/>
    </source>
</evidence>
<evidence type="ECO:0000313" key="3">
    <source>
        <dbReference type="Proteomes" id="UP001595075"/>
    </source>
</evidence>
<protein>
    <submittedName>
        <fullName evidence="2">Uncharacterized protein</fullName>
    </submittedName>
</protein>
<gene>
    <name evidence="2" type="ORF">VTL71DRAFT_1429</name>
</gene>
<sequence>MALAESSKQYRASVPNSISISISGRATNEIFAQNIYFSFDTATRKAVSLQLRFVHLRIATPEQSFDTKESCATEATQENSLSSLLSGIDIAERQMEDEVIEGDDLKARDASQGLKLGTPDFPTVSASVKSTSPLDPEDTQNPIQQHEEHRNIEDDLFKMDAAFQQETEQLKKVAELREEFEKMRMAFVKTLGTMDEVAEEAADAKASLTLAMENHPSHPSPELELRRLKAVSILEKSGKPFNEYAMARDDIIRLMDMMSSLGQAI</sequence>
<dbReference type="EMBL" id="JAZHXI010000010">
    <property type="protein sequence ID" value="KAL2067005.1"/>
    <property type="molecule type" value="Genomic_DNA"/>
</dbReference>
<name>A0ABR4CAP2_9HELO</name>
<accession>A0ABR4CAP2</accession>